<name>A0A2M6R7S3_9BACT</name>
<keyword evidence="2" id="KW-1133">Transmembrane helix</keyword>
<reference evidence="4" key="1">
    <citation type="submission" date="2017-09" db="EMBL/GenBank/DDBJ databases">
        <title>Depth-based differentiation of microbial function through sediment-hosted aquifers and enrichment of novel symbionts in the deep terrestrial subsurface.</title>
        <authorList>
            <person name="Probst A.J."/>
            <person name="Ladd B."/>
            <person name="Jarett J.K."/>
            <person name="Geller-Mcgrath D.E."/>
            <person name="Sieber C.M.K."/>
            <person name="Emerson J.B."/>
            <person name="Anantharaman K."/>
            <person name="Thomas B.C."/>
            <person name="Malmstrom R."/>
            <person name="Stieglmeier M."/>
            <person name="Klingl A."/>
            <person name="Woyke T."/>
            <person name="Ryan C.M."/>
            <person name="Banfield J.F."/>
        </authorList>
    </citation>
    <scope>NUCLEOTIDE SEQUENCE [LARGE SCALE GENOMIC DNA]</scope>
</reference>
<comment type="caution">
    <text evidence="3">The sequence shown here is derived from an EMBL/GenBank/DDBJ whole genome shotgun (WGS) entry which is preliminary data.</text>
</comment>
<dbReference type="EMBL" id="PEZX01000044">
    <property type="protein sequence ID" value="PIS06648.1"/>
    <property type="molecule type" value="Genomic_DNA"/>
</dbReference>
<sequence>MKIIRIIALILFFLIVVIVTFLLTINKATRDLNKQGYGLSTGTTGDSTNVFLDILTLWQVYPLKTPSTPTTQKPTTTTPVDPTADLPATDSSTEGWKTYENKDYGFSFKYPEGWILTDNYKGIVQLYNTSGQREGTELSESETKIVVYQYNDVLENAINKNTNNVTIISRGAFNVAGKNGEKIIAKPELGSETTFVFFPNVDDSKTFEFVNMEDNNQLDQILSTFKFTK</sequence>
<evidence type="ECO:0000313" key="4">
    <source>
        <dbReference type="Proteomes" id="UP000231162"/>
    </source>
</evidence>
<accession>A0A2M6R7S3</accession>
<dbReference type="AlphaFoldDB" id="A0A2M6R7S3"/>
<feature type="transmembrane region" description="Helical" evidence="2">
    <location>
        <begin position="6"/>
        <end position="25"/>
    </location>
</feature>
<keyword evidence="2" id="KW-0472">Membrane</keyword>
<feature type="compositionally biased region" description="Low complexity" evidence="1">
    <location>
        <begin position="67"/>
        <end position="89"/>
    </location>
</feature>
<keyword evidence="2" id="KW-0812">Transmembrane</keyword>
<evidence type="ECO:0000256" key="1">
    <source>
        <dbReference type="SAM" id="MobiDB-lite"/>
    </source>
</evidence>
<proteinExistence type="predicted"/>
<evidence type="ECO:0000313" key="3">
    <source>
        <dbReference type="EMBL" id="PIS06648.1"/>
    </source>
</evidence>
<protein>
    <submittedName>
        <fullName evidence="3">Uncharacterized protein</fullName>
    </submittedName>
</protein>
<gene>
    <name evidence="3" type="ORF">COT79_03535</name>
</gene>
<dbReference type="Proteomes" id="UP000231162">
    <property type="component" value="Unassembled WGS sequence"/>
</dbReference>
<organism evidence="3 4">
    <name type="scientific">Candidatus Berkelbacteria bacterium CG10_big_fil_rev_8_21_14_0_10_43_14</name>
    <dbReference type="NCBI Taxonomy" id="1974515"/>
    <lineage>
        <taxon>Bacteria</taxon>
        <taxon>Candidatus Berkelbacteria</taxon>
    </lineage>
</organism>
<feature type="region of interest" description="Disordered" evidence="1">
    <location>
        <begin position="67"/>
        <end position="92"/>
    </location>
</feature>
<evidence type="ECO:0000256" key="2">
    <source>
        <dbReference type="SAM" id="Phobius"/>
    </source>
</evidence>